<dbReference type="EMBL" id="GBXM01044479">
    <property type="protein sequence ID" value="JAH64098.1"/>
    <property type="molecule type" value="Transcribed_RNA"/>
</dbReference>
<organism evidence="1">
    <name type="scientific">Anguilla anguilla</name>
    <name type="common">European freshwater eel</name>
    <name type="synonym">Muraena anguilla</name>
    <dbReference type="NCBI Taxonomy" id="7936"/>
    <lineage>
        <taxon>Eukaryota</taxon>
        <taxon>Metazoa</taxon>
        <taxon>Chordata</taxon>
        <taxon>Craniata</taxon>
        <taxon>Vertebrata</taxon>
        <taxon>Euteleostomi</taxon>
        <taxon>Actinopterygii</taxon>
        <taxon>Neopterygii</taxon>
        <taxon>Teleostei</taxon>
        <taxon>Anguilliformes</taxon>
        <taxon>Anguillidae</taxon>
        <taxon>Anguilla</taxon>
    </lineage>
</organism>
<accession>A0A0E9UGJ2</accession>
<dbReference type="AlphaFoldDB" id="A0A0E9UGJ2"/>
<protein>
    <submittedName>
        <fullName evidence="1">Uncharacterized protein</fullName>
    </submittedName>
</protein>
<name>A0A0E9UGJ2_ANGAN</name>
<evidence type="ECO:0000313" key="1">
    <source>
        <dbReference type="EMBL" id="JAH64098.1"/>
    </source>
</evidence>
<sequence length="22" mass="2741">MYITLQQHRHHFNLFHTSSKSQ</sequence>
<reference evidence="1" key="2">
    <citation type="journal article" date="2015" name="Fish Shellfish Immunol.">
        <title>Early steps in the European eel (Anguilla anguilla)-Vibrio vulnificus interaction in the gills: Role of the RtxA13 toxin.</title>
        <authorList>
            <person name="Callol A."/>
            <person name="Pajuelo D."/>
            <person name="Ebbesson L."/>
            <person name="Teles M."/>
            <person name="MacKenzie S."/>
            <person name="Amaro C."/>
        </authorList>
    </citation>
    <scope>NUCLEOTIDE SEQUENCE</scope>
</reference>
<reference evidence="1" key="1">
    <citation type="submission" date="2014-11" db="EMBL/GenBank/DDBJ databases">
        <authorList>
            <person name="Amaro Gonzalez C."/>
        </authorList>
    </citation>
    <scope>NUCLEOTIDE SEQUENCE</scope>
</reference>
<proteinExistence type="predicted"/>